<evidence type="ECO:0000256" key="2">
    <source>
        <dbReference type="PROSITE-ProRule" id="PRU00124"/>
    </source>
</evidence>
<feature type="chain" id="PRO_5040393329" description="CUB domain-containing protein" evidence="4">
    <location>
        <begin position="18"/>
        <end position="1039"/>
    </location>
</feature>
<evidence type="ECO:0000313" key="6">
    <source>
        <dbReference type="EMBL" id="CAH0776250.1"/>
    </source>
</evidence>
<dbReference type="Gene3D" id="2.60.120.290">
    <property type="entry name" value="Spermadhesin, CUB domain"/>
    <property type="match status" value="2"/>
</dbReference>
<gene>
    <name evidence="6" type="ORF">BEMITA_LOCUS12364</name>
</gene>
<evidence type="ECO:0000313" key="7">
    <source>
        <dbReference type="Proteomes" id="UP001152759"/>
    </source>
</evidence>
<evidence type="ECO:0000259" key="5">
    <source>
        <dbReference type="PROSITE" id="PS01180"/>
    </source>
</evidence>
<dbReference type="CDD" id="cd00041">
    <property type="entry name" value="CUB"/>
    <property type="match status" value="1"/>
</dbReference>
<keyword evidence="4" id="KW-0732">Signal</keyword>
<dbReference type="PROSITE" id="PS50068">
    <property type="entry name" value="LDLRA_2"/>
    <property type="match status" value="1"/>
</dbReference>
<organism evidence="6 7">
    <name type="scientific">Bemisia tabaci</name>
    <name type="common">Sweetpotato whitefly</name>
    <name type="synonym">Aleurodes tabaci</name>
    <dbReference type="NCBI Taxonomy" id="7038"/>
    <lineage>
        <taxon>Eukaryota</taxon>
        <taxon>Metazoa</taxon>
        <taxon>Ecdysozoa</taxon>
        <taxon>Arthropoda</taxon>
        <taxon>Hexapoda</taxon>
        <taxon>Insecta</taxon>
        <taxon>Pterygota</taxon>
        <taxon>Neoptera</taxon>
        <taxon>Paraneoptera</taxon>
        <taxon>Hemiptera</taxon>
        <taxon>Sternorrhyncha</taxon>
        <taxon>Aleyrodoidea</taxon>
        <taxon>Aleyrodidae</taxon>
        <taxon>Aleyrodinae</taxon>
        <taxon>Bemisia</taxon>
    </lineage>
</organism>
<dbReference type="SUPFAM" id="SSF57424">
    <property type="entry name" value="LDL receptor-like module"/>
    <property type="match status" value="1"/>
</dbReference>
<feature type="signal peptide" evidence="4">
    <location>
        <begin position="1"/>
        <end position="17"/>
    </location>
</feature>
<dbReference type="Pfam" id="PF00057">
    <property type="entry name" value="Ldl_recept_a"/>
    <property type="match status" value="1"/>
</dbReference>
<keyword evidence="1 2" id="KW-1015">Disulfide bond</keyword>
<reference evidence="6" key="1">
    <citation type="submission" date="2021-12" db="EMBL/GenBank/DDBJ databases">
        <authorList>
            <person name="King R."/>
        </authorList>
    </citation>
    <scope>NUCLEOTIDE SEQUENCE</scope>
</reference>
<feature type="domain" description="CUB" evidence="5">
    <location>
        <begin position="259"/>
        <end position="411"/>
    </location>
</feature>
<dbReference type="InterPro" id="IPR053207">
    <property type="entry name" value="Non-NMDA_GluR_Accessory"/>
</dbReference>
<dbReference type="InterPro" id="IPR000859">
    <property type="entry name" value="CUB_dom"/>
</dbReference>
<evidence type="ECO:0000256" key="3">
    <source>
        <dbReference type="SAM" id="Phobius"/>
    </source>
</evidence>
<name>A0A9P0C6T3_BEMTA</name>
<dbReference type="SMART" id="SM00042">
    <property type="entry name" value="CUB"/>
    <property type="match status" value="1"/>
</dbReference>
<proteinExistence type="predicted"/>
<dbReference type="Gene3D" id="4.10.400.10">
    <property type="entry name" value="Low-density Lipoprotein Receptor"/>
    <property type="match status" value="1"/>
</dbReference>
<dbReference type="GO" id="GO:0005886">
    <property type="term" value="C:plasma membrane"/>
    <property type="evidence" value="ECO:0007669"/>
    <property type="project" value="TreeGrafter"/>
</dbReference>
<dbReference type="EMBL" id="OU963869">
    <property type="protein sequence ID" value="CAH0776250.1"/>
    <property type="molecule type" value="Genomic_DNA"/>
</dbReference>
<feature type="disulfide bond" evidence="2">
    <location>
        <begin position="51"/>
        <end position="69"/>
    </location>
</feature>
<sequence length="1039" mass="116462">MILDALLRLALVGVLMSSPMTSQHTTHPESASLNATYSAGNATCRLSEFRCQNGKCIPLSQVCNHLNECGDGSDELKYCTPCNKTYYGDVGRTHELELHRPKEDRLPYLCYLTFKAAGNSYGNLIQLTFDSFTLGRFTSFTTNGCPDGNMKVLEADRPSVGGDWCGTSWAPAHYFSETDTLKVIVRLLRLSKNQTGYNFDFRLTYKMLPTHEAVVRYGGSYTTNEVLQSQNDSTDTELLVEPSPPEPYYLGDLISGTYCSRIFNDCNTKNCRLQSPNWPGLYPRNLTCYYAVRQHDVPPGKHALIVVRQPRGQLVSIRSQSDLYARNTNNHKKLKVWSECDDVQDYVTVYDGYTTRDPVLLKFCGEGSVVPEAVSSGPELLVEFSTSPYGTLLYPPPQQPLHGFQLQVQVHFVEQESSKYTRNKRCEFWIRGSGKGVLESPRHSLSPNTTCLYHLIGEDTGSLPPRYQELMPRRHRVSRFKVWLSVLKFHLTSPGPHPTTHATQQPLVDCSARLQIWDGNVQSSPSCNDIFCDKELSHGAIVYAGGQNLTLLARYCKDSIPRSCDHSILRNHSRPCSRAESFLSSADTLTLDFKVAESTSLRPVSFRALYEFVDLHQDGDPWGSGPCSRRFQSKTQQLQPQQPHKFRSPRNVFLFGRGGATNLSCVFRFEGQKGEKVRITLLQVATGNRSDCATRPNPDSGHLQCIGGASATVRLSEHPFAHSPPLPRDCLCSGADAHLPLVFESSSHVVHVELRADRMSASDDYRGIHFEGTYEFLRPPVCTRPHRFLGSSGQIHFQAPHRTPEEVNCEKQPILLEAKRDKHLFIKMTGMVLPGSDQVEPVNRSLAECDTKNRIVIHSGPQLHTLVCPDPPSHETVEVFSQGWVISNQLHQNPEHWIKHSEQNTSSSVVLEFISKESGSYHVSWLEIARRKPSSPLAEKDQLISECLHRCPEIDACINSSLWCDGVDHCPSGYDESLTHCFYLFKLPALYLLIIGVGVVLCCCFVCILHAFVAKNSESKLKSLPSDTEAIMNHKELIS</sequence>
<dbReference type="PANTHER" id="PTHR47537:SF4">
    <property type="entry name" value="GH12701P"/>
    <property type="match status" value="1"/>
</dbReference>
<dbReference type="SUPFAM" id="SSF49854">
    <property type="entry name" value="Spermadhesin, CUB domain"/>
    <property type="match status" value="1"/>
</dbReference>
<protein>
    <recommendedName>
        <fullName evidence="5">CUB domain-containing protein</fullName>
    </recommendedName>
</protein>
<evidence type="ECO:0000256" key="4">
    <source>
        <dbReference type="SAM" id="SignalP"/>
    </source>
</evidence>
<accession>A0A9P0C6T3</accession>
<dbReference type="Pfam" id="PF25090">
    <property type="entry name" value="DUF7805"/>
    <property type="match status" value="1"/>
</dbReference>
<dbReference type="InterPro" id="IPR023415">
    <property type="entry name" value="LDLR_class-A_CS"/>
</dbReference>
<dbReference type="PROSITE" id="PS01180">
    <property type="entry name" value="CUB"/>
    <property type="match status" value="1"/>
</dbReference>
<dbReference type="FunFam" id="2.60.120.290:FF:000065">
    <property type="entry name" value="Uncharacterized protein, isoform E"/>
    <property type="match status" value="1"/>
</dbReference>
<dbReference type="AlphaFoldDB" id="A0A9P0C6T3"/>
<keyword evidence="3" id="KW-1133">Transmembrane helix</keyword>
<dbReference type="CDD" id="cd00112">
    <property type="entry name" value="LDLa"/>
    <property type="match status" value="2"/>
</dbReference>
<comment type="caution">
    <text evidence="2">Lacks conserved residue(s) required for the propagation of feature annotation.</text>
</comment>
<dbReference type="InterPro" id="IPR002172">
    <property type="entry name" value="LDrepeatLR_classA_rpt"/>
</dbReference>
<dbReference type="SMART" id="SM00192">
    <property type="entry name" value="LDLa"/>
    <property type="match status" value="2"/>
</dbReference>
<feature type="transmembrane region" description="Helical" evidence="3">
    <location>
        <begin position="989"/>
        <end position="1013"/>
    </location>
</feature>
<dbReference type="InterPro" id="IPR035914">
    <property type="entry name" value="Sperma_CUB_dom_sf"/>
</dbReference>
<feature type="disulfide bond" evidence="2">
    <location>
        <begin position="44"/>
        <end position="56"/>
    </location>
</feature>
<keyword evidence="3" id="KW-0812">Transmembrane</keyword>
<keyword evidence="3" id="KW-0472">Membrane</keyword>
<dbReference type="PROSITE" id="PS01209">
    <property type="entry name" value="LDLRA_1"/>
    <property type="match status" value="1"/>
</dbReference>
<dbReference type="Proteomes" id="UP001152759">
    <property type="component" value="Chromosome 8"/>
</dbReference>
<dbReference type="PANTHER" id="PTHR47537">
    <property type="entry name" value="CUBILIN"/>
    <property type="match status" value="1"/>
</dbReference>
<dbReference type="InterPro" id="IPR056707">
    <property type="entry name" value="DUF7805"/>
</dbReference>
<keyword evidence="7" id="KW-1185">Reference proteome</keyword>
<dbReference type="PRINTS" id="PR00261">
    <property type="entry name" value="LDLRECEPTOR"/>
</dbReference>
<dbReference type="InterPro" id="IPR036055">
    <property type="entry name" value="LDL_receptor-like_sf"/>
</dbReference>
<evidence type="ECO:0000256" key="1">
    <source>
        <dbReference type="ARBA" id="ARBA00023157"/>
    </source>
</evidence>